<comment type="caution">
    <text evidence="2">The sequence shown here is derived from an EMBL/GenBank/DDBJ whole genome shotgun (WGS) entry which is preliminary data.</text>
</comment>
<sequence>MRKEVIENLLLILVAFLLAPWLVLLFGKYYDFIEGVINR</sequence>
<evidence type="ECO:0000313" key="2">
    <source>
        <dbReference type="EMBL" id="KKK50411.1"/>
    </source>
</evidence>
<evidence type="ECO:0000256" key="1">
    <source>
        <dbReference type="SAM" id="Phobius"/>
    </source>
</evidence>
<organism evidence="2">
    <name type="scientific">marine sediment metagenome</name>
    <dbReference type="NCBI Taxonomy" id="412755"/>
    <lineage>
        <taxon>unclassified sequences</taxon>
        <taxon>metagenomes</taxon>
        <taxon>ecological metagenomes</taxon>
    </lineage>
</organism>
<name>A0A0F8YQY3_9ZZZZ</name>
<proteinExistence type="predicted"/>
<feature type="transmembrane region" description="Helical" evidence="1">
    <location>
        <begin position="9"/>
        <end position="30"/>
    </location>
</feature>
<keyword evidence="1" id="KW-0812">Transmembrane</keyword>
<protein>
    <submittedName>
        <fullName evidence="2">Uncharacterized protein</fullName>
    </submittedName>
</protein>
<dbReference type="AlphaFoldDB" id="A0A0F8YQY3"/>
<reference evidence="2" key="1">
    <citation type="journal article" date="2015" name="Nature">
        <title>Complex archaea that bridge the gap between prokaryotes and eukaryotes.</title>
        <authorList>
            <person name="Spang A."/>
            <person name="Saw J.H."/>
            <person name="Jorgensen S.L."/>
            <person name="Zaremba-Niedzwiedzka K."/>
            <person name="Martijn J."/>
            <person name="Lind A.E."/>
            <person name="van Eijk R."/>
            <person name="Schleper C."/>
            <person name="Guy L."/>
            <person name="Ettema T.J."/>
        </authorList>
    </citation>
    <scope>NUCLEOTIDE SEQUENCE</scope>
</reference>
<keyword evidence="1" id="KW-0472">Membrane</keyword>
<dbReference type="EMBL" id="LAZR01068037">
    <property type="protein sequence ID" value="KKK50411.1"/>
    <property type="molecule type" value="Genomic_DNA"/>
</dbReference>
<keyword evidence="1" id="KW-1133">Transmembrane helix</keyword>
<accession>A0A0F8YQY3</accession>
<gene>
    <name evidence="2" type="ORF">LCGC14_3125300</name>
</gene>